<dbReference type="AlphaFoldDB" id="A0A976FMA5"/>
<feature type="signal peptide" evidence="11">
    <location>
        <begin position="1"/>
        <end position="19"/>
    </location>
</feature>
<protein>
    <recommendedName>
        <fullName evidence="6">subtilisin</fullName>
        <ecNumber evidence="6">3.4.21.62</ecNumber>
    </recommendedName>
</protein>
<keyword evidence="10" id="KW-0472">Membrane</keyword>
<dbReference type="Gene3D" id="2.60.120.380">
    <property type="match status" value="1"/>
</dbReference>
<dbReference type="PROSITE" id="PS50835">
    <property type="entry name" value="IG_LIKE"/>
    <property type="match status" value="1"/>
</dbReference>
<dbReference type="GO" id="GO:0006508">
    <property type="term" value="P:proteolysis"/>
    <property type="evidence" value="ECO:0007669"/>
    <property type="project" value="UniProtKB-KW"/>
</dbReference>
<evidence type="ECO:0000256" key="6">
    <source>
        <dbReference type="ARBA" id="ARBA00023619"/>
    </source>
</evidence>
<dbReference type="PRINTS" id="PR00723">
    <property type="entry name" value="SUBTILISIN"/>
</dbReference>
<dbReference type="InterPro" id="IPR008979">
    <property type="entry name" value="Galactose-bd-like_sf"/>
</dbReference>
<feature type="compositionally biased region" description="Polar residues" evidence="9">
    <location>
        <begin position="1051"/>
        <end position="1062"/>
    </location>
</feature>
<feature type="region of interest" description="Disordered" evidence="9">
    <location>
        <begin position="1043"/>
        <end position="1124"/>
    </location>
</feature>
<dbReference type="SUPFAM" id="SSF52743">
    <property type="entry name" value="Subtilisin-like"/>
    <property type="match status" value="1"/>
</dbReference>
<dbReference type="InterPro" id="IPR051048">
    <property type="entry name" value="Peptidase_S8/S53_subtilisin"/>
</dbReference>
<dbReference type="RefSeq" id="XP_067818922.1">
    <property type="nucleotide sequence ID" value="XM_067965768.1"/>
</dbReference>
<proteinExistence type="inferred from homology"/>
<dbReference type="InterPro" id="IPR022398">
    <property type="entry name" value="Peptidase_S8_His-AS"/>
</dbReference>
<dbReference type="PROSITE" id="PS51892">
    <property type="entry name" value="SUBTILASE"/>
    <property type="match status" value="1"/>
</dbReference>
<dbReference type="EC" id="3.4.21.62" evidence="6"/>
<comment type="similarity">
    <text evidence="1 8">Belongs to the peptidase S8 family.</text>
</comment>
<comment type="catalytic activity">
    <reaction evidence="5">
        <text>Hydrolysis of proteins with broad specificity for peptide bonds, and a preference for a large uncharged residue in P1. Hydrolyzes peptide amides.</text>
        <dbReference type="EC" id="3.4.21.62"/>
    </reaction>
</comment>
<feature type="active site" description="Charge relay system" evidence="7 8">
    <location>
        <position position="423"/>
    </location>
</feature>
<dbReference type="GeneID" id="94351439"/>
<dbReference type="PANTHER" id="PTHR43399:SF4">
    <property type="entry name" value="CELL WALL-ASSOCIATED PROTEASE"/>
    <property type="match status" value="1"/>
</dbReference>
<reference evidence="13 14" key="1">
    <citation type="journal article" date="2021" name="Genome Biol.">
        <title>AFLAP: assembly-free linkage analysis pipeline using k-mers from genome sequencing data.</title>
        <authorList>
            <person name="Fletcher K."/>
            <person name="Zhang L."/>
            <person name="Gil J."/>
            <person name="Han R."/>
            <person name="Cavanaugh K."/>
            <person name="Michelmore R."/>
        </authorList>
    </citation>
    <scope>NUCLEOTIDE SEQUENCE [LARGE SCALE GENOMIC DNA]</scope>
    <source>
        <strain evidence="13 14">SF5</strain>
    </source>
</reference>
<feature type="active site" description="Charge relay system" evidence="7 8">
    <location>
        <position position="672"/>
    </location>
</feature>
<evidence type="ECO:0000256" key="8">
    <source>
        <dbReference type="PROSITE-ProRule" id="PRU01240"/>
    </source>
</evidence>
<gene>
    <name evidence="13" type="ORF">CCR75_007710</name>
</gene>
<comment type="caution">
    <text evidence="13">The sequence shown here is derived from an EMBL/GenBank/DDBJ whole genome shotgun (WGS) entry which is preliminary data.</text>
</comment>
<feature type="domain" description="Ig-like" evidence="12">
    <location>
        <begin position="644"/>
        <end position="749"/>
    </location>
</feature>
<dbReference type="Pfam" id="PF00082">
    <property type="entry name" value="Peptidase_S8"/>
    <property type="match status" value="1"/>
</dbReference>
<sequence length="1124" mass="121930">MQVCFLSLVLAAIVQPSASSEIIDQRGLEFVSQDAFCAYHCSSVHVAVAYRHLSATSECVPRNCDTYLRTHQPERRLRPAFTFPDSSSTDSAETGDVHAAHDGKDVTIISVVSCVNVTDVTLAIGDPETDAFANFYTAFTTAYDAMLSGTNATFDACQLQFLQKELLSTYSAALIDENDVVEVKPTLIKLFPSSSELECIQKIKAIWPSTEELHTPFLTQSDSTTASSTVLLVHVSSTVGDTILALECVESVTILPAILKLMPFAKSSYAFARTKHTTMEGPALEIRLAHVAKTQPTLARLAAQVTHATGIQNLLTMKSATSETGGVLLQAAVDDYDTWTRIVAIILDDDAVEWVDRQQVVTSSSIVPYPSWTVRSSFVRTQDDRTVMDPSRRLDAYVQDLVGVHRMHENNITGSSIVVGVTDTGLYIDHDQFDQESRDMYDQEDLQARKVVYYQTFANNVDEAAEITCGHGTHVSGIVAGSSYSKKYPDLGIASSARIAFMDIGKQASHCIGTSGCDVSLETPGEVANLMKAQVAAGAKIFSFSWGTGANDYNTQTQQVDEYLYDHPEILIIVAAGNSGDKGEFTISSPSGAKNVISVGASLNAGPSFVSTPCESVLNELTVASFSSIGPTLDGRQKPDLVAPGMSITSAQSEKPGETTKSSAMCSLQGTSQATPVIAGMAVLIYEWLRDGWWKHGVADPRYGMEVIPASLLKALLLHSGEAMSRRLVEPSTGVTSCVALEATAKTLTSYPDVNQGYGKPTLLNLVSFAGDKGQTSELANRNTNTIYFFPNSSSGSEPSVKEGAETSFHFMLTEGVNLRVTIAWTDPPGSVGSKTTLQNDLDLTLKIANTSAIYYPLSGNGSRDSVNNVEMVEVSYDTVFEAITKAGITVTDGYIKVQAIVRGHSVKAGESATTIGQKFAIVASSTPMTTSASSRDTLDAAFWQPWMTIGAIVVGTLVLLFVIALIWRVRAKAPRDNLKAVPAEYTKRVMEERGSIVSQAHSNYRNVQNSSLLPAMDQSVGSSHRMMYPSSEVSLRLGASLEPLHPPRTASRTGLTDSQIVASYRRESRDRRRSQNMEKYGPSRREGSEDRDARDRRERPRSERRRERSVRVSIESSAQVPLR</sequence>
<dbReference type="GO" id="GO:0004252">
    <property type="term" value="F:serine-type endopeptidase activity"/>
    <property type="evidence" value="ECO:0007669"/>
    <property type="project" value="UniProtKB-UniRule"/>
</dbReference>
<evidence type="ECO:0000256" key="7">
    <source>
        <dbReference type="PIRSR" id="PIRSR615500-1"/>
    </source>
</evidence>
<dbReference type="EMBL" id="SHOA02000005">
    <property type="protein sequence ID" value="TDH69423.1"/>
    <property type="molecule type" value="Genomic_DNA"/>
</dbReference>
<evidence type="ECO:0000259" key="12">
    <source>
        <dbReference type="PROSITE" id="PS50835"/>
    </source>
</evidence>
<dbReference type="Gene3D" id="3.40.50.200">
    <property type="entry name" value="Peptidase S8/S53 domain"/>
    <property type="match status" value="1"/>
</dbReference>
<feature type="compositionally biased region" description="Basic and acidic residues" evidence="9">
    <location>
        <begin position="1065"/>
        <end position="1111"/>
    </location>
</feature>
<dbReference type="PROSITE" id="PS00138">
    <property type="entry name" value="SUBTILASE_SER"/>
    <property type="match status" value="1"/>
</dbReference>
<dbReference type="OrthoDB" id="10256524at2759"/>
<dbReference type="PROSITE" id="PS00137">
    <property type="entry name" value="SUBTILASE_HIS"/>
    <property type="match status" value="1"/>
</dbReference>
<evidence type="ECO:0000256" key="5">
    <source>
        <dbReference type="ARBA" id="ARBA00023529"/>
    </source>
</evidence>
<evidence type="ECO:0000313" key="13">
    <source>
        <dbReference type="EMBL" id="TDH69423.1"/>
    </source>
</evidence>
<dbReference type="InterPro" id="IPR007110">
    <property type="entry name" value="Ig-like_dom"/>
</dbReference>
<dbReference type="KEGG" id="blac:94351439"/>
<dbReference type="CDD" id="cd04842">
    <property type="entry name" value="Peptidases_S8_Kp43_protease"/>
    <property type="match status" value="1"/>
</dbReference>
<keyword evidence="2 8" id="KW-0645">Protease</keyword>
<keyword evidence="3 8" id="KW-0378">Hydrolase</keyword>
<accession>A0A976FMA5</accession>
<keyword evidence="10" id="KW-1133">Transmembrane helix</keyword>
<organism evidence="13 14">
    <name type="scientific">Bremia lactucae</name>
    <name type="common">Lettuce downy mildew</name>
    <dbReference type="NCBI Taxonomy" id="4779"/>
    <lineage>
        <taxon>Eukaryota</taxon>
        <taxon>Sar</taxon>
        <taxon>Stramenopiles</taxon>
        <taxon>Oomycota</taxon>
        <taxon>Peronosporomycetes</taxon>
        <taxon>Peronosporales</taxon>
        <taxon>Peronosporaceae</taxon>
        <taxon>Bremia</taxon>
    </lineage>
</organism>
<dbReference type="Proteomes" id="UP000294530">
    <property type="component" value="Unassembled WGS sequence"/>
</dbReference>
<evidence type="ECO:0000256" key="11">
    <source>
        <dbReference type="SAM" id="SignalP"/>
    </source>
</evidence>
<evidence type="ECO:0000256" key="4">
    <source>
        <dbReference type="ARBA" id="ARBA00022825"/>
    </source>
</evidence>
<feature type="chain" id="PRO_5037446809" description="subtilisin" evidence="11">
    <location>
        <begin position="20"/>
        <end position="1124"/>
    </location>
</feature>
<evidence type="ECO:0000256" key="2">
    <source>
        <dbReference type="ARBA" id="ARBA00022670"/>
    </source>
</evidence>
<dbReference type="SUPFAM" id="SSF49785">
    <property type="entry name" value="Galactose-binding domain-like"/>
    <property type="match status" value="1"/>
</dbReference>
<evidence type="ECO:0000313" key="14">
    <source>
        <dbReference type="Proteomes" id="UP000294530"/>
    </source>
</evidence>
<dbReference type="InterPro" id="IPR034058">
    <property type="entry name" value="TagA/B/C/D_pept_dom"/>
</dbReference>
<keyword evidence="11" id="KW-0732">Signal</keyword>
<evidence type="ECO:0000256" key="1">
    <source>
        <dbReference type="ARBA" id="ARBA00011073"/>
    </source>
</evidence>
<feature type="transmembrane region" description="Helical" evidence="10">
    <location>
        <begin position="944"/>
        <end position="968"/>
    </location>
</feature>
<dbReference type="InterPro" id="IPR023828">
    <property type="entry name" value="Peptidase_S8_Ser-AS"/>
</dbReference>
<evidence type="ECO:0000256" key="3">
    <source>
        <dbReference type="ARBA" id="ARBA00022801"/>
    </source>
</evidence>
<evidence type="ECO:0000256" key="10">
    <source>
        <dbReference type="SAM" id="Phobius"/>
    </source>
</evidence>
<keyword evidence="14" id="KW-1185">Reference proteome</keyword>
<name>A0A976FMA5_BRELC</name>
<evidence type="ECO:0000256" key="9">
    <source>
        <dbReference type="SAM" id="MobiDB-lite"/>
    </source>
</evidence>
<dbReference type="PANTHER" id="PTHR43399">
    <property type="entry name" value="SUBTILISIN-RELATED"/>
    <property type="match status" value="1"/>
</dbReference>
<dbReference type="InterPro" id="IPR000209">
    <property type="entry name" value="Peptidase_S8/S53_dom"/>
</dbReference>
<keyword evidence="10" id="KW-0812">Transmembrane</keyword>
<dbReference type="InterPro" id="IPR015500">
    <property type="entry name" value="Peptidase_S8_subtilisin-rel"/>
</dbReference>
<dbReference type="InterPro" id="IPR036852">
    <property type="entry name" value="Peptidase_S8/S53_dom_sf"/>
</dbReference>
<keyword evidence="4 8" id="KW-0720">Serine protease</keyword>
<feature type="active site" description="Charge relay system" evidence="7 8">
    <location>
        <position position="471"/>
    </location>
</feature>